<dbReference type="InterPro" id="IPR017871">
    <property type="entry name" value="ABC_transporter-like_CS"/>
</dbReference>
<keyword evidence="7" id="KW-0472">Membrane</keyword>
<dbReference type="PANTHER" id="PTHR43297">
    <property type="entry name" value="OLIGOPEPTIDE TRANSPORT ATP-BINDING PROTEIN APPD"/>
    <property type="match status" value="1"/>
</dbReference>
<reference evidence="9" key="1">
    <citation type="submission" date="2020-01" db="EMBL/GenBank/DDBJ databases">
        <title>Insect and environment-associated Actinomycetes.</title>
        <authorList>
            <person name="Currrie C."/>
            <person name="Chevrette M."/>
            <person name="Carlson C."/>
            <person name="Stubbendieck R."/>
            <person name="Wendt-Pienkowski E."/>
        </authorList>
    </citation>
    <scope>NUCLEOTIDE SEQUENCE</scope>
    <source>
        <strain evidence="9">SID505</strain>
    </source>
</reference>
<dbReference type="AlphaFoldDB" id="A0A6G3T672"/>
<evidence type="ECO:0000259" key="8">
    <source>
        <dbReference type="PROSITE" id="PS50893"/>
    </source>
</evidence>
<comment type="caution">
    <text evidence="9">The sequence shown here is derived from an EMBL/GenBank/DDBJ whole genome shotgun (WGS) entry which is preliminary data.</text>
</comment>
<feature type="domain" description="ABC transporter" evidence="8">
    <location>
        <begin position="23"/>
        <end position="271"/>
    </location>
</feature>
<organism evidence="9">
    <name type="scientific">Streptomyces anulatus</name>
    <name type="common">Streptomyces chrysomallus</name>
    <dbReference type="NCBI Taxonomy" id="1892"/>
    <lineage>
        <taxon>Bacteria</taxon>
        <taxon>Bacillati</taxon>
        <taxon>Actinomycetota</taxon>
        <taxon>Actinomycetes</taxon>
        <taxon>Kitasatosporales</taxon>
        <taxon>Streptomycetaceae</taxon>
        <taxon>Streptomyces</taxon>
    </lineage>
</organism>
<evidence type="ECO:0000256" key="3">
    <source>
        <dbReference type="ARBA" id="ARBA00022448"/>
    </source>
</evidence>
<evidence type="ECO:0000256" key="5">
    <source>
        <dbReference type="ARBA" id="ARBA00022741"/>
    </source>
</evidence>
<dbReference type="InterPro" id="IPR050388">
    <property type="entry name" value="ABC_Ni/Peptide_Import"/>
</dbReference>
<dbReference type="Gene3D" id="3.40.50.300">
    <property type="entry name" value="P-loop containing nucleotide triphosphate hydrolases"/>
    <property type="match status" value="1"/>
</dbReference>
<keyword evidence="3" id="KW-0813">Transport</keyword>
<evidence type="ECO:0000256" key="2">
    <source>
        <dbReference type="ARBA" id="ARBA00005417"/>
    </source>
</evidence>
<dbReference type="NCBIfam" id="TIGR01727">
    <property type="entry name" value="oligo_HPY"/>
    <property type="match status" value="1"/>
</dbReference>
<keyword evidence="6 9" id="KW-0067">ATP-binding</keyword>
<evidence type="ECO:0000256" key="4">
    <source>
        <dbReference type="ARBA" id="ARBA00022475"/>
    </source>
</evidence>
<sequence length="356" mass="37765">MPSASAGHDTAPLAAPGSDTVLLDIDRLTLRLPGTARPVLDQVSLRVASGEVVGLVGESGSGKSTTAKAALRTLPEGTALDGSVRVAGRDVLALRGEELRAHRARTVALVHQDPRAALNPVRRIGDFLVERLAAAGTGLTGAAARDRAVELLDAVGLDEPERRVRQRPHELSGGMLQRVVIAGALAAEPRLLLADEATSALDVTTQAEILALLRTLRAERGLGLLFITHDLHLAAAYCDRVYVMYAGRVVEERTAGDLFERPRHPYTRGLLACSPTLGEDHREIRPIPGKPPSLADAFAGCPFAERCPDAEPECATWLPEPVALADGGTGSASCRRLPELLPVPRIPRTSQKGADR</sequence>
<dbReference type="PROSITE" id="PS00211">
    <property type="entry name" value="ABC_TRANSPORTER_1"/>
    <property type="match status" value="1"/>
</dbReference>
<dbReference type="GO" id="GO:0005524">
    <property type="term" value="F:ATP binding"/>
    <property type="evidence" value="ECO:0007669"/>
    <property type="project" value="UniProtKB-KW"/>
</dbReference>
<dbReference type="SUPFAM" id="SSF52540">
    <property type="entry name" value="P-loop containing nucleoside triphosphate hydrolases"/>
    <property type="match status" value="1"/>
</dbReference>
<dbReference type="Pfam" id="PF00005">
    <property type="entry name" value="ABC_tran"/>
    <property type="match status" value="1"/>
</dbReference>
<comment type="similarity">
    <text evidence="2">Belongs to the ABC transporter superfamily.</text>
</comment>
<dbReference type="Pfam" id="PF08352">
    <property type="entry name" value="oligo_HPY"/>
    <property type="match status" value="1"/>
</dbReference>
<comment type="subcellular location">
    <subcellularLocation>
        <location evidence="1">Cell membrane</location>
        <topology evidence="1">Peripheral membrane protein</topology>
    </subcellularLocation>
</comment>
<dbReference type="SMART" id="SM00382">
    <property type="entry name" value="AAA"/>
    <property type="match status" value="1"/>
</dbReference>
<dbReference type="PROSITE" id="PS50893">
    <property type="entry name" value="ABC_TRANSPORTER_2"/>
    <property type="match status" value="1"/>
</dbReference>
<dbReference type="CDD" id="cd03257">
    <property type="entry name" value="ABC_NikE_OppD_transporters"/>
    <property type="match status" value="1"/>
</dbReference>
<evidence type="ECO:0000256" key="7">
    <source>
        <dbReference type="ARBA" id="ARBA00023136"/>
    </source>
</evidence>
<keyword evidence="4" id="KW-1003">Cell membrane</keyword>
<dbReference type="PANTHER" id="PTHR43297:SF2">
    <property type="entry name" value="DIPEPTIDE TRANSPORT ATP-BINDING PROTEIN DPPD"/>
    <property type="match status" value="1"/>
</dbReference>
<dbReference type="EMBL" id="JAAGMK010001091">
    <property type="protein sequence ID" value="NEB90088.1"/>
    <property type="molecule type" value="Genomic_DNA"/>
</dbReference>
<evidence type="ECO:0000256" key="1">
    <source>
        <dbReference type="ARBA" id="ARBA00004202"/>
    </source>
</evidence>
<dbReference type="InterPro" id="IPR027417">
    <property type="entry name" value="P-loop_NTPase"/>
</dbReference>
<dbReference type="InterPro" id="IPR003593">
    <property type="entry name" value="AAA+_ATPase"/>
</dbReference>
<dbReference type="InterPro" id="IPR013563">
    <property type="entry name" value="Oligopep_ABC_C"/>
</dbReference>
<keyword evidence="5" id="KW-0547">Nucleotide-binding</keyword>
<proteinExistence type="inferred from homology"/>
<evidence type="ECO:0000256" key="6">
    <source>
        <dbReference type="ARBA" id="ARBA00022840"/>
    </source>
</evidence>
<name>A0A6G3T672_STRAQ</name>
<gene>
    <name evidence="9" type="ORF">G3I43_38950</name>
</gene>
<dbReference type="FunFam" id="3.40.50.300:FF:000016">
    <property type="entry name" value="Oligopeptide ABC transporter ATP-binding component"/>
    <property type="match status" value="1"/>
</dbReference>
<evidence type="ECO:0000313" key="9">
    <source>
        <dbReference type="EMBL" id="NEB90088.1"/>
    </source>
</evidence>
<dbReference type="GO" id="GO:0005886">
    <property type="term" value="C:plasma membrane"/>
    <property type="evidence" value="ECO:0007669"/>
    <property type="project" value="UniProtKB-SubCell"/>
</dbReference>
<dbReference type="GO" id="GO:0016887">
    <property type="term" value="F:ATP hydrolysis activity"/>
    <property type="evidence" value="ECO:0007669"/>
    <property type="project" value="InterPro"/>
</dbReference>
<dbReference type="InterPro" id="IPR003439">
    <property type="entry name" value="ABC_transporter-like_ATP-bd"/>
</dbReference>
<dbReference type="RefSeq" id="WP_047178188.1">
    <property type="nucleotide sequence ID" value="NZ_JAAGMK010001091.1"/>
</dbReference>
<dbReference type="GO" id="GO:0015833">
    <property type="term" value="P:peptide transport"/>
    <property type="evidence" value="ECO:0007669"/>
    <property type="project" value="InterPro"/>
</dbReference>
<accession>A0A6G3T672</accession>
<protein>
    <submittedName>
        <fullName evidence="9">ABC transporter ATP-binding protein</fullName>
    </submittedName>
</protein>